<dbReference type="GO" id="GO:0016020">
    <property type="term" value="C:membrane"/>
    <property type="evidence" value="ECO:0007669"/>
    <property type="project" value="UniProtKB-SubCell"/>
</dbReference>
<protein>
    <recommendedName>
        <fullName evidence="6">Major facilitator superfamily (MFS) profile domain-containing protein</fullName>
    </recommendedName>
</protein>
<dbReference type="EMBL" id="JAGFBR010000444">
    <property type="protein sequence ID" value="KAH0444112.1"/>
    <property type="molecule type" value="Genomic_DNA"/>
</dbReference>
<organism evidence="7 8">
    <name type="scientific">Dendrobium chrysotoxum</name>
    <name type="common">Orchid</name>
    <dbReference type="NCBI Taxonomy" id="161865"/>
    <lineage>
        <taxon>Eukaryota</taxon>
        <taxon>Viridiplantae</taxon>
        <taxon>Streptophyta</taxon>
        <taxon>Embryophyta</taxon>
        <taxon>Tracheophyta</taxon>
        <taxon>Spermatophyta</taxon>
        <taxon>Magnoliopsida</taxon>
        <taxon>Liliopsida</taxon>
        <taxon>Asparagales</taxon>
        <taxon>Orchidaceae</taxon>
        <taxon>Epidendroideae</taxon>
        <taxon>Malaxideae</taxon>
        <taxon>Dendrobiinae</taxon>
        <taxon>Dendrobium</taxon>
    </lineage>
</organism>
<evidence type="ECO:0000256" key="4">
    <source>
        <dbReference type="ARBA" id="ARBA00023136"/>
    </source>
</evidence>
<sequence>MNLHYLYGGRFVAGLGAGILTMIVPPLPGGTGSSRYPRSDQCLGAIHAWPWLFYGGVGDLRTFIHLKSSSGQWRIPLGLQNLPTLFLATLIWVFPESPR</sequence>
<evidence type="ECO:0000256" key="3">
    <source>
        <dbReference type="ARBA" id="ARBA00022989"/>
    </source>
</evidence>
<evidence type="ECO:0000256" key="2">
    <source>
        <dbReference type="ARBA" id="ARBA00022692"/>
    </source>
</evidence>
<keyword evidence="2 5" id="KW-0812">Transmembrane</keyword>
<evidence type="ECO:0000256" key="5">
    <source>
        <dbReference type="SAM" id="Phobius"/>
    </source>
</evidence>
<gene>
    <name evidence="7" type="ORF">IEQ34_025548</name>
</gene>
<evidence type="ECO:0000313" key="8">
    <source>
        <dbReference type="Proteomes" id="UP000775213"/>
    </source>
</evidence>
<dbReference type="Proteomes" id="UP000775213">
    <property type="component" value="Unassembled WGS sequence"/>
</dbReference>
<accession>A0AAV7FPG8</accession>
<keyword evidence="4 5" id="KW-0472">Membrane</keyword>
<keyword evidence="8" id="KW-1185">Reference proteome</keyword>
<feature type="transmembrane region" description="Helical" evidence="5">
    <location>
        <begin position="7"/>
        <end position="27"/>
    </location>
</feature>
<dbReference type="AlphaFoldDB" id="A0AAV7FPG8"/>
<dbReference type="Gene3D" id="1.20.1250.20">
    <property type="entry name" value="MFS general substrate transporter like domains"/>
    <property type="match status" value="1"/>
</dbReference>
<evidence type="ECO:0000256" key="1">
    <source>
        <dbReference type="ARBA" id="ARBA00004141"/>
    </source>
</evidence>
<dbReference type="InterPro" id="IPR005828">
    <property type="entry name" value="MFS_sugar_transport-like"/>
</dbReference>
<comment type="subcellular location">
    <subcellularLocation>
        <location evidence="1">Membrane</location>
        <topology evidence="1">Multi-pass membrane protein</topology>
    </subcellularLocation>
</comment>
<evidence type="ECO:0000313" key="7">
    <source>
        <dbReference type="EMBL" id="KAH0444112.1"/>
    </source>
</evidence>
<reference evidence="7 8" key="1">
    <citation type="journal article" date="2021" name="Hortic Res">
        <title>Chromosome-scale assembly of the Dendrobium chrysotoxum genome enhances the understanding of orchid evolution.</title>
        <authorList>
            <person name="Zhang Y."/>
            <person name="Zhang G.Q."/>
            <person name="Zhang D."/>
            <person name="Liu X.D."/>
            <person name="Xu X.Y."/>
            <person name="Sun W.H."/>
            <person name="Yu X."/>
            <person name="Zhu X."/>
            <person name="Wang Z.W."/>
            <person name="Zhao X."/>
            <person name="Zhong W.Y."/>
            <person name="Chen H."/>
            <person name="Yin W.L."/>
            <person name="Huang T."/>
            <person name="Niu S.C."/>
            <person name="Liu Z.J."/>
        </authorList>
    </citation>
    <scope>NUCLEOTIDE SEQUENCE [LARGE SCALE GENOMIC DNA]</scope>
    <source>
        <strain evidence="7">Lindl</strain>
    </source>
</reference>
<dbReference type="Pfam" id="PF00083">
    <property type="entry name" value="Sugar_tr"/>
    <property type="match status" value="1"/>
</dbReference>
<name>A0AAV7FPG8_DENCH</name>
<keyword evidence="3 5" id="KW-1133">Transmembrane helix</keyword>
<dbReference type="InterPro" id="IPR036259">
    <property type="entry name" value="MFS_trans_sf"/>
</dbReference>
<proteinExistence type="predicted"/>
<evidence type="ECO:0000259" key="6">
    <source>
        <dbReference type="PROSITE" id="PS50850"/>
    </source>
</evidence>
<comment type="caution">
    <text evidence="7">The sequence shown here is derived from an EMBL/GenBank/DDBJ whole genome shotgun (WGS) entry which is preliminary data.</text>
</comment>
<dbReference type="GO" id="GO:0022857">
    <property type="term" value="F:transmembrane transporter activity"/>
    <property type="evidence" value="ECO:0007669"/>
    <property type="project" value="InterPro"/>
</dbReference>
<feature type="transmembrane region" description="Helical" evidence="5">
    <location>
        <begin position="75"/>
        <end position="94"/>
    </location>
</feature>
<dbReference type="PROSITE" id="PS50850">
    <property type="entry name" value="MFS"/>
    <property type="match status" value="1"/>
</dbReference>
<dbReference type="InterPro" id="IPR020846">
    <property type="entry name" value="MFS_dom"/>
</dbReference>
<feature type="domain" description="Major facilitator superfamily (MFS) profile" evidence="6">
    <location>
        <begin position="1"/>
        <end position="99"/>
    </location>
</feature>